<keyword evidence="4" id="KW-0410">Iron transport</keyword>
<dbReference type="InterPro" id="IPR012910">
    <property type="entry name" value="Plug_dom"/>
</dbReference>
<dbReference type="Proteomes" id="UP000199532">
    <property type="component" value="Unassembled WGS sequence"/>
</dbReference>
<dbReference type="Gene3D" id="2.170.130.10">
    <property type="entry name" value="TonB-dependent receptor, plug domain"/>
    <property type="match status" value="1"/>
</dbReference>
<accession>A0A1H6QCU4</accession>
<dbReference type="PANTHER" id="PTHR32552">
    <property type="entry name" value="FERRICHROME IRON RECEPTOR-RELATED"/>
    <property type="match status" value="1"/>
</dbReference>
<dbReference type="InterPro" id="IPR008969">
    <property type="entry name" value="CarboxyPept-like_regulatory"/>
</dbReference>
<feature type="region of interest" description="Disordered" evidence="12">
    <location>
        <begin position="201"/>
        <end position="234"/>
    </location>
</feature>
<evidence type="ECO:0000256" key="6">
    <source>
        <dbReference type="ARBA" id="ARBA00022729"/>
    </source>
</evidence>
<evidence type="ECO:0000259" key="14">
    <source>
        <dbReference type="Pfam" id="PF07715"/>
    </source>
</evidence>
<dbReference type="Gene3D" id="2.60.40.1120">
    <property type="entry name" value="Carboxypeptidase-like, regulatory domain"/>
    <property type="match status" value="1"/>
</dbReference>
<dbReference type="InterPro" id="IPR023996">
    <property type="entry name" value="TonB-dep_OMP_SusC/RagA"/>
</dbReference>
<evidence type="ECO:0000256" key="13">
    <source>
        <dbReference type="SAM" id="SignalP"/>
    </source>
</evidence>
<dbReference type="NCBIfam" id="TIGR04056">
    <property type="entry name" value="OMP_RagA_SusC"/>
    <property type="match status" value="1"/>
</dbReference>
<dbReference type="Gene3D" id="2.40.170.20">
    <property type="entry name" value="TonB-dependent receptor, beta-barrel domain"/>
    <property type="match status" value="1"/>
</dbReference>
<evidence type="ECO:0000256" key="8">
    <source>
        <dbReference type="ARBA" id="ARBA00023065"/>
    </source>
</evidence>
<evidence type="ECO:0000256" key="4">
    <source>
        <dbReference type="ARBA" id="ARBA00022496"/>
    </source>
</evidence>
<dbReference type="InterPro" id="IPR023997">
    <property type="entry name" value="TonB-dep_OMP_SusC/RagA_CS"/>
</dbReference>
<dbReference type="InterPro" id="IPR037066">
    <property type="entry name" value="Plug_dom_sf"/>
</dbReference>
<evidence type="ECO:0000256" key="10">
    <source>
        <dbReference type="ARBA" id="ARBA00023237"/>
    </source>
</evidence>
<evidence type="ECO:0000256" key="9">
    <source>
        <dbReference type="ARBA" id="ARBA00023136"/>
    </source>
</evidence>
<dbReference type="PROSITE" id="PS52016">
    <property type="entry name" value="TONB_DEPENDENT_REC_3"/>
    <property type="match status" value="1"/>
</dbReference>
<evidence type="ECO:0000256" key="5">
    <source>
        <dbReference type="ARBA" id="ARBA00022692"/>
    </source>
</evidence>
<gene>
    <name evidence="15" type="ORF">SAMN04487995_0277</name>
</gene>
<evidence type="ECO:0000256" key="7">
    <source>
        <dbReference type="ARBA" id="ARBA00023004"/>
    </source>
</evidence>
<dbReference type="Pfam" id="PF07715">
    <property type="entry name" value="Plug"/>
    <property type="match status" value="1"/>
</dbReference>
<evidence type="ECO:0000256" key="3">
    <source>
        <dbReference type="ARBA" id="ARBA00022452"/>
    </source>
</evidence>
<keyword evidence="9 11" id="KW-0472">Membrane</keyword>
<evidence type="ECO:0000313" key="16">
    <source>
        <dbReference type="Proteomes" id="UP000199532"/>
    </source>
</evidence>
<dbReference type="InterPro" id="IPR039426">
    <property type="entry name" value="TonB-dep_rcpt-like"/>
</dbReference>
<dbReference type="InterPro" id="IPR036942">
    <property type="entry name" value="Beta-barrel_TonB_sf"/>
</dbReference>
<organism evidence="15 16">
    <name type="scientific">Dyadobacter koreensis</name>
    <dbReference type="NCBI Taxonomy" id="408657"/>
    <lineage>
        <taxon>Bacteria</taxon>
        <taxon>Pseudomonadati</taxon>
        <taxon>Bacteroidota</taxon>
        <taxon>Cytophagia</taxon>
        <taxon>Cytophagales</taxon>
        <taxon>Spirosomataceae</taxon>
        <taxon>Dyadobacter</taxon>
    </lineage>
</organism>
<dbReference type="STRING" id="408657.SAMN04487995_0277"/>
<feature type="signal peptide" evidence="13">
    <location>
        <begin position="1"/>
        <end position="28"/>
    </location>
</feature>
<reference evidence="15 16" key="1">
    <citation type="submission" date="2016-10" db="EMBL/GenBank/DDBJ databases">
        <authorList>
            <person name="de Groot N.N."/>
        </authorList>
    </citation>
    <scope>NUCLEOTIDE SEQUENCE [LARGE SCALE GENOMIC DNA]</scope>
    <source>
        <strain evidence="15 16">DSM 19938</strain>
    </source>
</reference>
<dbReference type="AlphaFoldDB" id="A0A1H6QCU4"/>
<keyword evidence="7" id="KW-0408">Iron</keyword>
<dbReference type="PANTHER" id="PTHR32552:SF68">
    <property type="entry name" value="FERRICHROME OUTER MEMBRANE TRANSPORTER_PHAGE RECEPTOR"/>
    <property type="match status" value="1"/>
</dbReference>
<dbReference type="GO" id="GO:0015344">
    <property type="term" value="F:siderophore uptake transmembrane transporter activity"/>
    <property type="evidence" value="ECO:0007669"/>
    <property type="project" value="TreeGrafter"/>
</dbReference>
<sequence>MNPNLMKMYKLYLLLLMYVLIVPQTSKAQGSEVITGVVTDGSNQTNIPGVNVLIKGTNTGTSTSLDGAYSINAKRGDVIIFSYIGYLTQEIMVGNENKINVSLAVSAAQLNEVVVTALGIKRESKSLTYAAQQLSNSDLTTVKEPSGNIMNSLNGKIAGAVITPAASGPGGAVRVVLRGNRSISGNNNALIVVDGVPIDNTMSTEQGGGGSANTPATQQKSTSSGYSGSDGAASINPEDVESITVLKGPAAAALYGSRAANGALMITTKRGKSGKVAVNYNGGVSIDNPLMLMKFQNTYGRGNGGVFGQTAAGSWGAPSETYKNNVRNFYNTGTTINNSLNISGGTENMQGYASYTNNAISGIIPNNKLARNTLNLRLNNEIVKGLTTDVKITYINQNIKNKPRLGDNGVTNEALIMPRDMSSEELKNYETINPATQQPQPTYWTTSSFFQNPYWDVNRTALNEERNRVMIVGSAKYQLTDWLFVQGRYSMDRYDDKITGSYYAGTLPVPTLAGGRYQENHVNRWERNIDFLLSGTNKIGENLFGVTYNLGAAILNNSGYNTQSLANGLRIPNVFDLNFATTPAFANIVSKKEIQSVYASASVDFKELLFLDVSARNDWSSTLPSPHSYFYPSVGLSGLLAGILNLPDWISYSKVRAAYTQVGNDADPYLLNQTYTFSQGAGSGFVSRDQTRYINDLKPERTEAIELGTEWRFFKGKLGLDLTLYKTNTVNQLIFIGLPQPSGYNNQYVNVGDIENKGIELMLTGSPLKGAEITWTTSLNFATNRNKVISLLPGIAQASLTTATNFASSLIRPGGSYGDMYGFIWEKNQEGRHKVSNAGLPVVQQLQKIGNFNPDYTLGWNNQFQYKKFSLSFLIDGRVGGTIISGTDALLGYFGLAEYTTPFRDGGLVLNGVTPDGSENTVAIKAEQLWTQLSQGGTNAYGEFFAYSATNFRIREISLGYDFALKGTKIKTARISATGRNLFFLYRGKSLLDIPGIGKRTLPIDPEAAIGSSNYQGIESGIVPTTRSLGINVSLSF</sequence>
<evidence type="ECO:0000256" key="12">
    <source>
        <dbReference type="SAM" id="MobiDB-lite"/>
    </source>
</evidence>
<dbReference type="SUPFAM" id="SSF49464">
    <property type="entry name" value="Carboxypeptidase regulatory domain-like"/>
    <property type="match status" value="1"/>
</dbReference>
<name>A0A1H6QCU4_9BACT</name>
<feature type="chain" id="PRO_5011708609" evidence="13">
    <location>
        <begin position="29"/>
        <end position="1037"/>
    </location>
</feature>
<evidence type="ECO:0000256" key="1">
    <source>
        <dbReference type="ARBA" id="ARBA00004571"/>
    </source>
</evidence>
<keyword evidence="5 11" id="KW-0812">Transmembrane</keyword>
<protein>
    <submittedName>
        <fullName evidence="15">TonB-linked outer membrane protein, SusC/RagA family</fullName>
    </submittedName>
</protein>
<dbReference type="GO" id="GO:0009279">
    <property type="term" value="C:cell outer membrane"/>
    <property type="evidence" value="ECO:0007669"/>
    <property type="project" value="UniProtKB-SubCell"/>
</dbReference>
<evidence type="ECO:0000256" key="11">
    <source>
        <dbReference type="PROSITE-ProRule" id="PRU01360"/>
    </source>
</evidence>
<evidence type="ECO:0000256" key="2">
    <source>
        <dbReference type="ARBA" id="ARBA00022448"/>
    </source>
</evidence>
<keyword evidence="16" id="KW-1185">Reference proteome</keyword>
<comment type="subcellular location">
    <subcellularLocation>
        <location evidence="1 11">Cell outer membrane</location>
        <topology evidence="1 11">Multi-pass membrane protein</topology>
    </subcellularLocation>
</comment>
<comment type="similarity">
    <text evidence="11">Belongs to the TonB-dependent receptor family.</text>
</comment>
<dbReference type="EMBL" id="FNXY01000001">
    <property type="protein sequence ID" value="SEI38674.1"/>
    <property type="molecule type" value="Genomic_DNA"/>
</dbReference>
<keyword evidence="10 11" id="KW-0998">Cell outer membrane</keyword>
<evidence type="ECO:0000313" key="15">
    <source>
        <dbReference type="EMBL" id="SEI38674.1"/>
    </source>
</evidence>
<feature type="compositionally biased region" description="Low complexity" evidence="12">
    <location>
        <begin position="221"/>
        <end position="234"/>
    </location>
</feature>
<keyword evidence="2 11" id="KW-0813">Transport</keyword>
<keyword evidence="3 11" id="KW-1134">Transmembrane beta strand</keyword>
<keyword evidence="8" id="KW-0406">Ion transport</keyword>
<dbReference type="Pfam" id="PF13715">
    <property type="entry name" value="CarbopepD_reg_2"/>
    <property type="match status" value="1"/>
</dbReference>
<dbReference type="SUPFAM" id="SSF56935">
    <property type="entry name" value="Porins"/>
    <property type="match status" value="1"/>
</dbReference>
<keyword evidence="6 13" id="KW-0732">Signal</keyword>
<feature type="domain" description="TonB-dependent receptor plug" evidence="14">
    <location>
        <begin position="127"/>
        <end position="263"/>
    </location>
</feature>
<proteinExistence type="inferred from homology"/>
<dbReference type="NCBIfam" id="TIGR04057">
    <property type="entry name" value="SusC_RagA_signa"/>
    <property type="match status" value="1"/>
</dbReference>